<evidence type="ECO:0000313" key="2">
    <source>
        <dbReference type="Proteomes" id="UP000290540"/>
    </source>
</evidence>
<protein>
    <submittedName>
        <fullName evidence="1">Uncharacterized protein</fullName>
    </submittedName>
</protein>
<gene>
    <name evidence="1" type="ORF">BFJ63_vAg17374</name>
</gene>
<organism evidence="1 2">
    <name type="scientific">Fusarium oxysporum f. sp. narcissi</name>
    <dbReference type="NCBI Taxonomy" id="451672"/>
    <lineage>
        <taxon>Eukaryota</taxon>
        <taxon>Fungi</taxon>
        <taxon>Dikarya</taxon>
        <taxon>Ascomycota</taxon>
        <taxon>Pezizomycotina</taxon>
        <taxon>Sordariomycetes</taxon>
        <taxon>Hypocreomycetidae</taxon>
        <taxon>Hypocreales</taxon>
        <taxon>Nectriaceae</taxon>
        <taxon>Fusarium</taxon>
        <taxon>Fusarium oxysporum species complex</taxon>
    </lineage>
</organism>
<accession>A0A4Q2UZX7</accession>
<dbReference type="AlphaFoldDB" id="A0A4Q2UZX7"/>
<dbReference type="Proteomes" id="UP000290540">
    <property type="component" value="Unassembled WGS sequence"/>
</dbReference>
<comment type="caution">
    <text evidence="1">The sequence shown here is derived from an EMBL/GenBank/DDBJ whole genome shotgun (WGS) entry which is preliminary data.</text>
</comment>
<proteinExistence type="predicted"/>
<evidence type="ECO:0000313" key="1">
    <source>
        <dbReference type="EMBL" id="RYC79742.1"/>
    </source>
</evidence>
<sequence>MEILYRPKSGTNSRSVELEQQGFMALAIFID</sequence>
<name>A0A4Q2UZX7_FUSOX</name>
<dbReference type="EMBL" id="MQTW01000527">
    <property type="protein sequence ID" value="RYC79742.1"/>
    <property type="molecule type" value="Genomic_DNA"/>
</dbReference>
<reference evidence="1 2" key="1">
    <citation type="submission" date="2016-12" db="EMBL/GenBank/DDBJ databases">
        <title>Draft genome sequence of Fusarium oxysporum causing rot on Narcissus.</title>
        <authorList>
            <person name="Armitage A.D."/>
            <person name="Taylor A."/>
            <person name="Clarkson J.P."/>
            <person name="Harrison R.J."/>
            <person name="Jackson A.C."/>
        </authorList>
    </citation>
    <scope>NUCLEOTIDE SEQUENCE [LARGE SCALE GENOMIC DNA]</scope>
    <source>
        <strain evidence="1 2">N139</strain>
    </source>
</reference>